<dbReference type="Pfam" id="PF04226">
    <property type="entry name" value="Transgly_assoc"/>
    <property type="match status" value="1"/>
</dbReference>
<dbReference type="Proteomes" id="UP000186309">
    <property type="component" value="Chromosome"/>
</dbReference>
<feature type="transmembrane region" description="Helical" evidence="7">
    <location>
        <begin position="36"/>
        <end position="55"/>
    </location>
</feature>
<dbReference type="PANTHER" id="PTHR33884:SF3">
    <property type="entry name" value="UPF0410 PROTEIN YMGE"/>
    <property type="match status" value="1"/>
</dbReference>
<keyword evidence="9" id="KW-1185">Reference proteome</keyword>
<keyword evidence="6 7" id="KW-0472">Membrane</keyword>
<evidence type="ECO:0000256" key="3">
    <source>
        <dbReference type="ARBA" id="ARBA00022475"/>
    </source>
</evidence>
<evidence type="ECO:0000256" key="5">
    <source>
        <dbReference type="ARBA" id="ARBA00022989"/>
    </source>
</evidence>
<feature type="transmembrane region" description="Helical" evidence="7">
    <location>
        <begin position="61"/>
        <end position="79"/>
    </location>
</feature>
<keyword evidence="5 7" id="KW-1133">Transmembrane helix</keyword>
<comment type="subcellular location">
    <subcellularLocation>
        <location evidence="1">Cell membrane</location>
        <topology evidence="1">Multi-pass membrane protein</topology>
    </subcellularLocation>
</comment>
<dbReference type="AlphaFoldDB" id="A0A1U7CT83"/>
<evidence type="ECO:0000313" key="9">
    <source>
        <dbReference type="Proteomes" id="UP000186309"/>
    </source>
</evidence>
<feature type="transmembrane region" description="Helical" evidence="7">
    <location>
        <begin position="6"/>
        <end position="24"/>
    </location>
</feature>
<evidence type="ECO:0000256" key="2">
    <source>
        <dbReference type="ARBA" id="ARBA00011006"/>
    </source>
</evidence>
<gene>
    <name evidence="8" type="ORF">BSF38_03692</name>
</gene>
<evidence type="ECO:0000256" key="4">
    <source>
        <dbReference type="ARBA" id="ARBA00022692"/>
    </source>
</evidence>
<protein>
    <recommendedName>
        <fullName evidence="10">Transglycosylase associated protein</fullName>
    </recommendedName>
</protein>
<dbReference type="RefSeq" id="WP_076348017.1">
    <property type="nucleotide sequence ID" value="NZ_CP019082.1"/>
</dbReference>
<dbReference type="STRING" id="1387353.BSF38_03692"/>
<dbReference type="KEGG" id="pbor:BSF38_03692"/>
<dbReference type="GO" id="GO:0005886">
    <property type="term" value="C:plasma membrane"/>
    <property type="evidence" value="ECO:0007669"/>
    <property type="project" value="UniProtKB-SubCell"/>
</dbReference>
<sequence>MGFLFSLIWFLLIGLVAGWLAGQITKGRSLGTTNNMIVGVLGAIFGGFLFSIIGLSATNTIGSLITATLGAVVVLFLLTRYGRKL</sequence>
<keyword evidence="4 7" id="KW-0812">Transmembrane</keyword>
<evidence type="ECO:0000256" key="6">
    <source>
        <dbReference type="ARBA" id="ARBA00023136"/>
    </source>
</evidence>
<evidence type="ECO:0008006" key="10">
    <source>
        <dbReference type="Google" id="ProtNLM"/>
    </source>
</evidence>
<organism evidence="8 9">
    <name type="scientific">Paludisphaera borealis</name>
    <dbReference type="NCBI Taxonomy" id="1387353"/>
    <lineage>
        <taxon>Bacteria</taxon>
        <taxon>Pseudomonadati</taxon>
        <taxon>Planctomycetota</taxon>
        <taxon>Planctomycetia</taxon>
        <taxon>Isosphaerales</taxon>
        <taxon>Isosphaeraceae</taxon>
        <taxon>Paludisphaera</taxon>
    </lineage>
</organism>
<dbReference type="OrthoDB" id="1684438at2"/>
<proteinExistence type="inferred from homology"/>
<dbReference type="PANTHER" id="PTHR33884">
    <property type="entry name" value="UPF0410 PROTEIN YMGE"/>
    <property type="match status" value="1"/>
</dbReference>
<dbReference type="InterPro" id="IPR007341">
    <property type="entry name" value="Transgly_assoc"/>
</dbReference>
<comment type="similarity">
    <text evidence="2">Belongs to the UPF0410 family.</text>
</comment>
<name>A0A1U7CT83_9BACT</name>
<dbReference type="EMBL" id="CP019082">
    <property type="protein sequence ID" value="APW62160.1"/>
    <property type="molecule type" value="Genomic_DNA"/>
</dbReference>
<reference evidence="9" key="1">
    <citation type="submission" date="2016-12" db="EMBL/GenBank/DDBJ databases">
        <title>Comparative genomics of four Isosphaeraceae planctomycetes: a common pool of plasmids and glycoside hydrolase genes.</title>
        <authorList>
            <person name="Ivanova A."/>
        </authorList>
    </citation>
    <scope>NUCLEOTIDE SEQUENCE [LARGE SCALE GENOMIC DNA]</scope>
    <source>
        <strain evidence="9">PX4</strain>
    </source>
</reference>
<keyword evidence="3" id="KW-1003">Cell membrane</keyword>
<evidence type="ECO:0000256" key="7">
    <source>
        <dbReference type="SAM" id="Phobius"/>
    </source>
</evidence>
<evidence type="ECO:0000313" key="8">
    <source>
        <dbReference type="EMBL" id="APW62160.1"/>
    </source>
</evidence>
<accession>A0A1U7CT83</accession>
<evidence type="ECO:0000256" key="1">
    <source>
        <dbReference type="ARBA" id="ARBA00004651"/>
    </source>
</evidence>